<evidence type="ECO:0000313" key="3">
    <source>
        <dbReference type="EMBL" id="MBN0044910.1"/>
    </source>
</evidence>
<proteinExistence type="predicted"/>
<feature type="domain" description="DUF305" evidence="2">
    <location>
        <begin position="77"/>
        <end position="183"/>
    </location>
</feature>
<evidence type="ECO:0000256" key="1">
    <source>
        <dbReference type="SAM" id="MobiDB-lite"/>
    </source>
</evidence>
<dbReference type="InterPro" id="IPR012347">
    <property type="entry name" value="Ferritin-like"/>
</dbReference>
<accession>A0ABS2VPG5</accession>
<dbReference type="EMBL" id="JAFFZS010000007">
    <property type="protein sequence ID" value="MBN0044910.1"/>
    <property type="molecule type" value="Genomic_DNA"/>
</dbReference>
<dbReference type="Gene3D" id="1.20.1260.10">
    <property type="match status" value="1"/>
</dbReference>
<dbReference type="PANTHER" id="PTHR36933:SF1">
    <property type="entry name" value="SLL0788 PROTEIN"/>
    <property type="match status" value="1"/>
</dbReference>
<name>A0ABS2VPG5_STRAS</name>
<comment type="caution">
    <text evidence="3">The sequence shown here is derived from an EMBL/GenBank/DDBJ whole genome shotgun (WGS) entry which is preliminary data.</text>
</comment>
<protein>
    <submittedName>
        <fullName evidence="3">DUF305 domain-containing protein</fullName>
    </submittedName>
</protein>
<evidence type="ECO:0000313" key="4">
    <source>
        <dbReference type="Proteomes" id="UP000788262"/>
    </source>
</evidence>
<dbReference type="PANTHER" id="PTHR36933">
    <property type="entry name" value="SLL0788 PROTEIN"/>
    <property type="match status" value="1"/>
</dbReference>
<evidence type="ECO:0000259" key="2">
    <source>
        <dbReference type="Pfam" id="PF03713"/>
    </source>
</evidence>
<sequence>MPLIVHRRPLRDPPRTGVRRPIGIGALVRGPGLTKDIPPWDPPPTATARHARARIEEARHAGQDRERGPASSPTLPGRLDLWGLPEVSPQPPTAWTGMRAMPARGDGALVPGMATDRDPKRLGPLSGRQAEVLSLRLMTDHHRGGVHMAEGCVARCTVGAAQRPAQRTVDAQKSETGLMADLLRKRGAAPKP</sequence>
<reference evidence="3 4" key="1">
    <citation type="submission" date="2021-02" db="EMBL/GenBank/DDBJ databases">
        <title>Whole genome sequencing of Streptomyces actuosus VRA1.</title>
        <authorList>
            <person name="Sen G."/>
            <person name="Sen A."/>
        </authorList>
    </citation>
    <scope>NUCLEOTIDE SEQUENCE [LARGE SCALE GENOMIC DNA]</scope>
    <source>
        <strain evidence="3 4">VRA1</strain>
    </source>
</reference>
<feature type="region of interest" description="Disordered" evidence="1">
    <location>
        <begin position="1"/>
        <end position="86"/>
    </location>
</feature>
<dbReference type="Pfam" id="PF03713">
    <property type="entry name" value="DUF305"/>
    <property type="match status" value="1"/>
</dbReference>
<dbReference type="InterPro" id="IPR005183">
    <property type="entry name" value="DUF305_CopM-like"/>
</dbReference>
<feature type="compositionally biased region" description="Basic and acidic residues" evidence="1">
    <location>
        <begin position="53"/>
        <end position="68"/>
    </location>
</feature>
<organism evidence="3 4">
    <name type="scientific">Streptomyces actuosus</name>
    <dbReference type="NCBI Taxonomy" id="1885"/>
    <lineage>
        <taxon>Bacteria</taxon>
        <taxon>Bacillati</taxon>
        <taxon>Actinomycetota</taxon>
        <taxon>Actinomycetes</taxon>
        <taxon>Kitasatosporales</taxon>
        <taxon>Streptomycetaceae</taxon>
        <taxon>Streptomyces</taxon>
    </lineage>
</organism>
<gene>
    <name evidence="3" type="ORF">JS756_12480</name>
</gene>
<dbReference type="Proteomes" id="UP000788262">
    <property type="component" value="Unassembled WGS sequence"/>
</dbReference>
<keyword evidence="4" id="KW-1185">Reference proteome</keyword>